<dbReference type="RefSeq" id="WP_311843534.1">
    <property type="nucleotide sequence ID" value="NZ_CP157495.1"/>
</dbReference>
<dbReference type="Pfam" id="PF04221">
    <property type="entry name" value="RelB"/>
    <property type="match status" value="1"/>
</dbReference>
<dbReference type="Proteomes" id="UP001250218">
    <property type="component" value="Unassembled WGS sequence"/>
</dbReference>
<protein>
    <submittedName>
        <fullName evidence="2">Type II toxin-antitoxin system RelB/DinJ family antitoxin</fullName>
    </submittedName>
</protein>
<name>A0AAW8UEH6_9LACT</name>
<reference evidence="2" key="1">
    <citation type="submission" date="2023-03" db="EMBL/GenBank/DDBJ databases">
        <authorList>
            <person name="Shen W."/>
            <person name="Cai J."/>
        </authorList>
    </citation>
    <scope>NUCLEOTIDE SEQUENCE</scope>
    <source>
        <strain evidence="2">Y37</strain>
    </source>
</reference>
<accession>A0AAW8UEH6</accession>
<dbReference type="EMBL" id="JARQDL010000003">
    <property type="protein sequence ID" value="MDT2945381.1"/>
    <property type="molecule type" value="Genomic_DNA"/>
</dbReference>
<dbReference type="GO" id="GO:0006355">
    <property type="term" value="P:regulation of DNA-templated transcription"/>
    <property type="evidence" value="ECO:0007669"/>
    <property type="project" value="InterPro"/>
</dbReference>
<dbReference type="Gene3D" id="1.10.1220.10">
    <property type="entry name" value="Met repressor-like"/>
    <property type="match status" value="1"/>
</dbReference>
<dbReference type="InterPro" id="IPR013321">
    <property type="entry name" value="Arc_rbn_hlx_hlx"/>
</dbReference>
<evidence type="ECO:0000256" key="1">
    <source>
        <dbReference type="SAM" id="Coils"/>
    </source>
</evidence>
<proteinExistence type="predicted"/>
<keyword evidence="1" id="KW-0175">Coiled coil</keyword>
<dbReference type="InterPro" id="IPR007337">
    <property type="entry name" value="RelB/DinJ"/>
</dbReference>
<organism evidence="2 3">
    <name type="scientific">Lactococcus lactis</name>
    <dbReference type="NCBI Taxonomy" id="1358"/>
    <lineage>
        <taxon>Bacteria</taxon>
        <taxon>Bacillati</taxon>
        <taxon>Bacillota</taxon>
        <taxon>Bacilli</taxon>
        <taxon>Lactobacillales</taxon>
        <taxon>Streptococcaceae</taxon>
        <taxon>Lactococcus</taxon>
    </lineage>
</organism>
<evidence type="ECO:0000313" key="2">
    <source>
        <dbReference type="EMBL" id="MDT2945381.1"/>
    </source>
</evidence>
<dbReference type="AlphaFoldDB" id="A0AAW8UEH6"/>
<evidence type="ECO:0000313" key="3">
    <source>
        <dbReference type="Proteomes" id="UP001250218"/>
    </source>
</evidence>
<comment type="caution">
    <text evidence="2">The sequence shown here is derived from an EMBL/GenBank/DDBJ whole genome shotgun (WGS) entry which is preliminary data.</text>
</comment>
<feature type="coiled-coil region" evidence="1">
    <location>
        <begin position="59"/>
        <end position="86"/>
    </location>
</feature>
<gene>
    <name evidence="2" type="ORF">P7I04_04920</name>
</gene>
<sequence length="101" mass="11526">MKRIQVQVADDIKERAEAVLEKEGLDISSLLKIVITKTANEQRIPILFNGYGNHNPITVNENKSEIVEYEEDIVKKEDVIEENETKPHVKVQNNPFANLAK</sequence>